<feature type="compositionally biased region" description="Basic residues" evidence="1">
    <location>
        <begin position="275"/>
        <end position="285"/>
    </location>
</feature>
<evidence type="ECO:0000256" key="1">
    <source>
        <dbReference type="SAM" id="MobiDB-lite"/>
    </source>
</evidence>
<dbReference type="EMBL" id="ML977015">
    <property type="protein sequence ID" value="KAF1951742.1"/>
    <property type="molecule type" value="Genomic_DNA"/>
</dbReference>
<accession>A0A6A5TJA8</accession>
<organism evidence="2 3">
    <name type="scientific">Byssothecium circinans</name>
    <dbReference type="NCBI Taxonomy" id="147558"/>
    <lineage>
        <taxon>Eukaryota</taxon>
        <taxon>Fungi</taxon>
        <taxon>Dikarya</taxon>
        <taxon>Ascomycota</taxon>
        <taxon>Pezizomycotina</taxon>
        <taxon>Dothideomycetes</taxon>
        <taxon>Pleosporomycetidae</taxon>
        <taxon>Pleosporales</taxon>
        <taxon>Massarineae</taxon>
        <taxon>Massarinaceae</taxon>
        <taxon>Byssothecium</taxon>
    </lineage>
</organism>
<protein>
    <submittedName>
        <fullName evidence="2">Uncharacterized protein</fullName>
    </submittedName>
</protein>
<feature type="region of interest" description="Disordered" evidence="1">
    <location>
        <begin position="275"/>
        <end position="300"/>
    </location>
</feature>
<proteinExistence type="predicted"/>
<gene>
    <name evidence="2" type="ORF">CC80DRAFT_192933</name>
</gene>
<feature type="compositionally biased region" description="Basic and acidic residues" evidence="1">
    <location>
        <begin position="286"/>
        <end position="300"/>
    </location>
</feature>
<evidence type="ECO:0000313" key="3">
    <source>
        <dbReference type="Proteomes" id="UP000800035"/>
    </source>
</evidence>
<sequence>MAPPPRPKPATTEPTSQTYNIILAKPRFKTPTLLRDIENSNTAPVFIGEHTTVVAEQSTSRNTWSHILIFTAKRTEDRTSPPLSETLRLEQSFELKVDSETAFPPGIKRDLEGSQQEPHGIKVPRDLSNAMARLKRKRKNDKRKEGKLFVLSFIEFSDDVDVEEARKELASVLSEAHKSPQDFTAVHNFLAAIQTRCPSSDDESPVPAFLKTAHVVSLMSFPDEKHYAAFRAWFSGDAKETFELLKSAEGSFKFEESVVLMGKVDLLASGRGKKRKRTSKKVKKKKDWERNMEEQYDSHGEVETRVGLAKGTLFWLD</sequence>
<dbReference type="AlphaFoldDB" id="A0A6A5TJA8"/>
<feature type="region of interest" description="Disordered" evidence="1">
    <location>
        <begin position="108"/>
        <end position="129"/>
    </location>
</feature>
<keyword evidence="3" id="KW-1185">Reference proteome</keyword>
<evidence type="ECO:0000313" key="2">
    <source>
        <dbReference type="EMBL" id="KAF1951742.1"/>
    </source>
</evidence>
<reference evidence="2" key="1">
    <citation type="journal article" date="2020" name="Stud. Mycol.">
        <title>101 Dothideomycetes genomes: a test case for predicting lifestyles and emergence of pathogens.</title>
        <authorList>
            <person name="Haridas S."/>
            <person name="Albert R."/>
            <person name="Binder M."/>
            <person name="Bloem J."/>
            <person name="Labutti K."/>
            <person name="Salamov A."/>
            <person name="Andreopoulos B."/>
            <person name="Baker S."/>
            <person name="Barry K."/>
            <person name="Bills G."/>
            <person name="Bluhm B."/>
            <person name="Cannon C."/>
            <person name="Castanera R."/>
            <person name="Culley D."/>
            <person name="Daum C."/>
            <person name="Ezra D."/>
            <person name="Gonzalez J."/>
            <person name="Henrissat B."/>
            <person name="Kuo A."/>
            <person name="Liang C."/>
            <person name="Lipzen A."/>
            <person name="Lutzoni F."/>
            <person name="Magnuson J."/>
            <person name="Mondo S."/>
            <person name="Nolan M."/>
            <person name="Ohm R."/>
            <person name="Pangilinan J."/>
            <person name="Park H.-J."/>
            <person name="Ramirez L."/>
            <person name="Alfaro M."/>
            <person name="Sun H."/>
            <person name="Tritt A."/>
            <person name="Yoshinaga Y."/>
            <person name="Zwiers L.-H."/>
            <person name="Turgeon B."/>
            <person name="Goodwin S."/>
            <person name="Spatafora J."/>
            <person name="Crous P."/>
            <person name="Grigoriev I."/>
        </authorList>
    </citation>
    <scope>NUCLEOTIDE SEQUENCE</scope>
    <source>
        <strain evidence="2">CBS 675.92</strain>
    </source>
</reference>
<dbReference type="Proteomes" id="UP000800035">
    <property type="component" value="Unassembled WGS sequence"/>
</dbReference>
<name>A0A6A5TJA8_9PLEO</name>